<name>T1D2E2_9ZZZZ</name>
<evidence type="ECO:0000256" key="6">
    <source>
        <dbReference type="SAM" id="Phobius"/>
    </source>
</evidence>
<keyword evidence="3 6" id="KW-0812">Transmembrane</keyword>
<proteinExistence type="predicted"/>
<keyword evidence="5 6" id="KW-0472">Membrane</keyword>
<dbReference type="Pfam" id="PF00482">
    <property type="entry name" value="T2SSF"/>
    <property type="match status" value="1"/>
</dbReference>
<reference evidence="8" key="2">
    <citation type="journal article" date="2014" name="ISME J.">
        <title>Microbial stratification in low pH oxic and suboxic macroscopic growths along an acid mine drainage.</title>
        <authorList>
            <person name="Mendez-Garcia C."/>
            <person name="Mesa V."/>
            <person name="Sprenger R.R."/>
            <person name="Richter M."/>
            <person name="Diez M.S."/>
            <person name="Solano J."/>
            <person name="Bargiela R."/>
            <person name="Golyshina O.V."/>
            <person name="Manteca A."/>
            <person name="Ramos J.L."/>
            <person name="Gallego J.R."/>
            <person name="Llorente I."/>
            <person name="Martins Dos Santos V.A."/>
            <person name="Jensen O.N."/>
            <person name="Pelaez A.I."/>
            <person name="Sanchez J."/>
            <person name="Ferrer M."/>
        </authorList>
    </citation>
    <scope>NUCLEOTIDE SEQUENCE</scope>
</reference>
<dbReference type="PANTHER" id="PTHR35402">
    <property type="entry name" value="INTEGRAL MEMBRANE PROTEIN-RELATED"/>
    <property type="match status" value="1"/>
</dbReference>
<evidence type="ECO:0000259" key="7">
    <source>
        <dbReference type="Pfam" id="PF00482"/>
    </source>
</evidence>
<comment type="subcellular location">
    <subcellularLocation>
        <location evidence="1">Cell membrane</location>
        <topology evidence="1">Multi-pass membrane protein</topology>
    </subcellularLocation>
</comment>
<feature type="transmembrane region" description="Helical" evidence="6">
    <location>
        <begin position="249"/>
        <end position="275"/>
    </location>
</feature>
<dbReference type="PANTHER" id="PTHR35402:SF1">
    <property type="entry name" value="TYPE II SECRETION SYSTEM PROTEIN GSPF DOMAIN-CONTAINING PROTEIN"/>
    <property type="match status" value="1"/>
</dbReference>
<protein>
    <submittedName>
        <fullName evidence="8">Type II secretion system protein F domain protein</fullName>
    </submittedName>
</protein>
<evidence type="ECO:0000256" key="2">
    <source>
        <dbReference type="ARBA" id="ARBA00022475"/>
    </source>
</evidence>
<reference evidence="8" key="1">
    <citation type="submission" date="2013-08" db="EMBL/GenBank/DDBJ databases">
        <authorList>
            <person name="Mendez C."/>
            <person name="Richter M."/>
            <person name="Ferrer M."/>
            <person name="Sanchez J."/>
        </authorList>
    </citation>
    <scope>NUCLEOTIDE SEQUENCE</scope>
</reference>
<dbReference type="InterPro" id="IPR018076">
    <property type="entry name" value="T2SS_GspF_dom"/>
</dbReference>
<feature type="transmembrane region" description="Helical" evidence="6">
    <location>
        <begin position="281"/>
        <end position="304"/>
    </location>
</feature>
<organism evidence="8">
    <name type="scientific">mine drainage metagenome</name>
    <dbReference type="NCBI Taxonomy" id="410659"/>
    <lineage>
        <taxon>unclassified sequences</taxon>
        <taxon>metagenomes</taxon>
        <taxon>ecological metagenomes</taxon>
    </lineage>
</organism>
<dbReference type="InterPro" id="IPR056569">
    <property type="entry name" value="ArlJ-like"/>
</dbReference>
<dbReference type="AlphaFoldDB" id="T1D2E2"/>
<feature type="domain" description="Type II secretion system protein GspF" evidence="7">
    <location>
        <begin position="143"/>
        <end position="268"/>
    </location>
</feature>
<keyword evidence="4 6" id="KW-1133">Transmembrane helix</keyword>
<evidence type="ECO:0000313" key="8">
    <source>
        <dbReference type="EMBL" id="EQD75619.1"/>
    </source>
</evidence>
<comment type="caution">
    <text evidence="8">The sequence shown here is derived from an EMBL/GenBank/DDBJ whole genome shotgun (WGS) entry which is preliminary data.</text>
</comment>
<evidence type="ECO:0000256" key="5">
    <source>
        <dbReference type="ARBA" id="ARBA00023136"/>
    </source>
</evidence>
<evidence type="ECO:0000256" key="4">
    <source>
        <dbReference type="ARBA" id="ARBA00022989"/>
    </source>
</evidence>
<keyword evidence="2" id="KW-1003">Cell membrane</keyword>
<feature type="transmembrane region" description="Helical" evidence="6">
    <location>
        <begin position="96"/>
        <end position="118"/>
    </location>
</feature>
<accession>T1D2E2</accession>
<dbReference type="GO" id="GO:0005886">
    <property type="term" value="C:plasma membrane"/>
    <property type="evidence" value="ECO:0007669"/>
    <property type="project" value="UniProtKB-SubCell"/>
</dbReference>
<sequence>MTPAIANPTIEPIVSGRGPGRPRLTAFERWAWKVFGRRAARAPPNEALDQRLLQAHIGRTAPEHLALVSAGTLVGAAASVALGGILFWRLSVDEPAALAIVLGALVAFAGTALTYLALSFEPASRARQRGEAIDRQLSSAVNFVSAMSCADVRVDEIFRELAEQPLYGEVAEEATWIARDTDLLGTDILTALHRAARRSPSRRFQEFLQGVVATTESGGDLKPYFLNKSEQYEREGAISSQQGLERMGIFAEAFVTVAVAFPLFLIVILAVFSMVDGTNPALILILWATVLGLIPAIQLAFGVISHALSERL</sequence>
<gene>
    <name evidence="8" type="ORF">B1B_02015</name>
</gene>
<evidence type="ECO:0000256" key="1">
    <source>
        <dbReference type="ARBA" id="ARBA00004651"/>
    </source>
</evidence>
<evidence type="ECO:0000256" key="3">
    <source>
        <dbReference type="ARBA" id="ARBA00022692"/>
    </source>
</evidence>
<feature type="transmembrane region" description="Helical" evidence="6">
    <location>
        <begin position="65"/>
        <end position="90"/>
    </location>
</feature>
<dbReference type="EMBL" id="AUZY01001192">
    <property type="protein sequence ID" value="EQD75619.1"/>
    <property type="molecule type" value="Genomic_DNA"/>
</dbReference>